<comment type="caution">
    <text evidence="2">The sequence shown here is derived from an EMBL/GenBank/DDBJ whole genome shotgun (WGS) entry which is preliminary data.</text>
</comment>
<dbReference type="Gene3D" id="3.90.1570.10">
    <property type="entry name" value="tt1808, chain A"/>
    <property type="match status" value="1"/>
</dbReference>
<proteinExistence type="predicted"/>
<dbReference type="EMBL" id="BARU01016544">
    <property type="protein sequence ID" value="GAH49686.1"/>
    <property type="molecule type" value="Genomic_DNA"/>
</dbReference>
<dbReference type="PANTHER" id="PTHR34107">
    <property type="entry name" value="SLL0198 PROTEIN-RELATED"/>
    <property type="match status" value="1"/>
</dbReference>
<feature type="non-terminal residue" evidence="2">
    <location>
        <position position="1"/>
    </location>
</feature>
<dbReference type="SUPFAM" id="SSF52980">
    <property type="entry name" value="Restriction endonuclease-like"/>
    <property type="match status" value="1"/>
</dbReference>
<dbReference type="InterPro" id="IPR008538">
    <property type="entry name" value="Uma2"/>
</dbReference>
<dbReference type="InterPro" id="IPR012296">
    <property type="entry name" value="Nuclease_put_TT1808"/>
</dbReference>
<evidence type="ECO:0000259" key="1">
    <source>
        <dbReference type="Pfam" id="PF05685"/>
    </source>
</evidence>
<feature type="domain" description="Putative restriction endonuclease" evidence="1">
    <location>
        <begin position="2"/>
        <end position="76"/>
    </location>
</feature>
<dbReference type="Pfam" id="PF05685">
    <property type="entry name" value="Uma2"/>
    <property type="match status" value="1"/>
</dbReference>
<dbReference type="AlphaFoldDB" id="X1FVK4"/>
<gene>
    <name evidence="2" type="ORF">S03H2_27484</name>
</gene>
<dbReference type="CDD" id="cd06260">
    <property type="entry name" value="DUF820-like"/>
    <property type="match status" value="1"/>
</dbReference>
<sequence>ADLVIEILSPATAERDRTYKKTLDARHGVREYWIVDPEEKAIKVMTLGKAGFESFGTYGKRDILKSSIFSGLNISLSEVF</sequence>
<accession>X1FVK4</accession>
<reference evidence="2" key="1">
    <citation type="journal article" date="2014" name="Front. Microbiol.">
        <title>High frequency of phylogenetically diverse reductive dehalogenase-homologous genes in deep subseafloor sedimentary metagenomes.</title>
        <authorList>
            <person name="Kawai M."/>
            <person name="Futagami T."/>
            <person name="Toyoda A."/>
            <person name="Takaki Y."/>
            <person name="Nishi S."/>
            <person name="Hori S."/>
            <person name="Arai W."/>
            <person name="Tsubouchi T."/>
            <person name="Morono Y."/>
            <person name="Uchiyama I."/>
            <person name="Ito T."/>
            <person name="Fujiyama A."/>
            <person name="Inagaki F."/>
            <person name="Takami H."/>
        </authorList>
    </citation>
    <scope>NUCLEOTIDE SEQUENCE</scope>
    <source>
        <strain evidence="2">Expedition CK06-06</strain>
    </source>
</reference>
<organism evidence="2">
    <name type="scientific">marine sediment metagenome</name>
    <dbReference type="NCBI Taxonomy" id="412755"/>
    <lineage>
        <taxon>unclassified sequences</taxon>
        <taxon>metagenomes</taxon>
        <taxon>ecological metagenomes</taxon>
    </lineage>
</organism>
<protein>
    <recommendedName>
        <fullName evidence="1">Putative restriction endonuclease domain-containing protein</fullName>
    </recommendedName>
</protein>
<evidence type="ECO:0000313" key="2">
    <source>
        <dbReference type="EMBL" id="GAH49686.1"/>
    </source>
</evidence>
<dbReference type="PANTHER" id="PTHR34107:SF4">
    <property type="entry name" value="SLL1222 PROTEIN"/>
    <property type="match status" value="1"/>
</dbReference>
<dbReference type="InterPro" id="IPR011335">
    <property type="entry name" value="Restrct_endonuc-II-like"/>
</dbReference>
<name>X1FVK4_9ZZZZ</name>